<dbReference type="InParanoid" id="I0JXT2"/>
<proteinExistence type="predicted"/>
<name>I0JXT2_METFB</name>
<dbReference type="Proteomes" id="UP000004837">
    <property type="component" value="Unassembled WGS sequence"/>
</dbReference>
<dbReference type="EMBL" id="CAHT01000034">
    <property type="protein sequence ID" value="CCG92051.1"/>
    <property type="molecule type" value="Genomic_DNA"/>
</dbReference>
<organism evidence="1 2">
    <name type="scientific">Methylacidiphilum fumariolicum (strain SolV)</name>
    <dbReference type="NCBI Taxonomy" id="1156937"/>
    <lineage>
        <taxon>Bacteria</taxon>
        <taxon>Pseudomonadati</taxon>
        <taxon>Verrucomicrobiota</taxon>
        <taxon>Methylacidiphilae</taxon>
        <taxon>Methylacidiphilales</taxon>
        <taxon>Methylacidiphilaceae</taxon>
        <taxon>Methylacidiphilum (ex Ratnadevi et al. 2023)</taxon>
    </lineage>
</organism>
<sequence>MKKGHFIYPRFVDALSLFFSTSVEEALLMKPYYYYNVFFEIQTKLGFVFFAFTI</sequence>
<evidence type="ECO:0000313" key="1">
    <source>
        <dbReference type="EMBL" id="CCG92051.1"/>
    </source>
</evidence>
<protein>
    <submittedName>
        <fullName evidence="1">Uncharacterized protein</fullName>
    </submittedName>
</protein>
<reference evidence="1 2" key="1">
    <citation type="journal article" date="2012" name="J. Bacteriol.">
        <title>Draft Genome Sequence of the Volcano-Inhabiting Thermoacidophilic Methanotroph Methylacidiphilum fumariolicum Strain SolV.</title>
        <authorList>
            <person name="Khadem A.F."/>
            <person name="Wieczorek A.S."/>
            <person name="Pol A."/>
            <person name="Vuilleumier S."/>
            <person name="Harhangi H.R."/>
            <person name="Dunfield P.F."/>
            <person name="Kalyuzhnaya M.G."/>
            <person name="Murrell J.C."/>
            <person name="Francoijs K.-J."/>
            <person name="Stunnenberg H.G."/>
            <person name="Stein L.Y."/>
            <person name="DiSpirito A.A."/>
            <person name="Semrau J.D."/>
            <person name="Lajus A."/>
            <person name="Medigue C."/>
            <person name="Klotz M.G."/>
            <person name="Jetten M.S.M."/>
            <person name="Op den Camp H.J.M."/>
        </authorList>
    </citation>
    <scope>NUCLEOTIDE SEQUENCE [LARGE SCALE GENOMIC DNA]</scope>
    <source>
        <strain evidence="1 2">SolV</strain>
    </source>
</reference>
<evidence type="ECO:0000313" key="2">
    <source>
        <dbReference type="Proteomes" id="UP000004837"/>
    </source>
</evidence>
<accession>I0JXT2</accession>
<gene>
    <name evidence="1" type="ORF">MFUM_300002</name>
</gene>
<dbReference type="AlphaFoldDB" id="I0JXT2"/>
<comment type="caution">
    <text evidence="1">The sequence shown here is derived from an EMBL/GenBank/DDBJ whole genome shotgun (WGS) entry which is preliminary data.</text>
</comment>